<name>A0A134BF22_9PORP</name>
<dbReference type="PATRIC" id="fig|322095.3.peg.118"/>
<dbReference type="STRING" id="322095.HMPREF3185_00117"/>
<keyword evidence="2" id="KW-1185">Reference proteome</keyword>
<dbReference type="Proteomes" id="UP000070224">
    <property type="component" value="Unassembled WGS sequence"/>
</dbReference>
<evidence type="ECO:0000313" key="2">
    <source>
        <dbReference type="Proteomes" id="UP000070224"/>
    </source>
</evidence>
<evidence type="ECO:0008006" key="3">
    <source>
        <dbReference type="Google" id="ProtNLM"/>
    </source>
</evidence>
<proteinExistence type="predicted"/>
<organism evidence="1 2">
    <name type="scientific">Porphyromonas somerae</name>
    <dbReference type="NCBI Taxonomy" id="322095"/>
    <lineage>
        <taxon>Bacteria</taxon>
        <taxon>Pseudomonadati</taxon>
        <taxon>Bacteroidota</taxon>
        <taxon>Bacteroidia</taxon>
        <taxon>Bacteroidales</taxon>
        <taxon>Porphyromonadaceae</taxon>
        <taxon>Porphyromonas</taxon>
    </lineage>
</organism>
<dbReference type="AlphaFoldDB" id="A0A134BF22"/>
<protein>
    <recommendedName>
        <fullName evidence="3">DUF4304 domain-containing protein</fullName>
    </recommendedName>
</protein>
<dbReference type="EMBL" id="LSDK01000012">
    <property type="protein sequence ID" value="KXB78547.1"/>
    <property type="molecule type" value="Genomic_DNA"/>
</dbReference>
<accession>A0A134BF22</accession>
<sequence length="220" mass="25438">MSRYEDNLAGFYKFFAQALIRHGYTTKKRDGETFAFLKPFEYGHFIFSFSVHEGTGLIRVSPPQVSFDAVEKIMQEIDYPDKLQFSISSGTFMGELSEAMTKLQKRMEASPTVESAALLGLETFRYIEQELEGFEEEYSTPSNIIEELEYRDFWAMAFNGSPPEAIFRGLIFYQLASPELLPDKLHQSDQIFESRELVPDDAWRISYQVLKETLLTLEIL</sequence>
<dbReference type="RefSeq" id="WP_060934757.1">
    <property type="nucleotide sequence ID" value="NZ_KQ960410.1"/>
</dbReference>
<reference evidence="2" key="1">
    <citation type="submission" date="2016-01" db="EMBL/GenBank/DDBJ databases">
        <authorList>
            <person name="Mitreva M."/>
            <person name="Pepin K.H."/>
            <person name="Mihindukulasuriya K.A."/>
            <person name="Fulton R."/>
            <person name="Fronick C."/>
            <person name="O'Laughlin M."/>
            <person name="Miner T."/>
            <person name="Herter B."/>
            <person name="Rosa B.A."/>
            <person name="Cordes M."/>
            <person name="Tomlinson C."/>
            <person name="Wollam A."/>
            <person name="Palsikar V.B."/>
            <person name="Mardis E.R."/>
            <person name="Wilson R.K."/>
        </authorList>
    </citation>
    <scope>NUCLEOTIDE SEQUENCE [LARGE SCALE GENOMIC DNA]</scope>
    <source>
        <strain evidence="2">KA00683</strain>
    </source>
</reference>
<comment type="caution">
    <text evidence="1">The sequence shown here is derived from an EMBL/GenBank/DDBJ whole genome shotgun (WGS) entry which is preliminary data.</text>
</comment>
<gene>
    <name evidence="1" type="ORF">HMPREF3185_00117</name>
</gene>
<evidence type="ECO:0000313" key="1">
    <source>
        <dbReference type="EMBL" id="KXB78547.1"/>
    </source>
</evidence>